<name>A0A0S4R0H9_9ACTN</name>
<reference evidence="2" key="1">
    <citation type="submission" date="2015-11" db="EMBL/GenBank/DDBJ databases">
        <authorList>
            <person name="Varghese N."/>
        </authorList>
    </citation>
    <scope>NUCLEOTIDE SEQUENCE [LARGE SCALE GENOMIC DNA]</scope>
    <source>
        <strain evidence="2">DSM 45899</strain>
    </source>
</reference>
<dbReference type="AlphaFoldDB" id="A0A0S4R0H9"/>
<evidence type="ECO:0000313" key="1">
    <source>
        <dbReference type="EMBL" id="CUU60536.1"/>
    </source>
</evidence>
<dbReference type="Proteomes" id="UP000198802">
    <property type="component" value="Unassembled WGS sequence"/>
</dbReference>
<dbReference type="InterPro" id="IPR056510">
    <property type="entry name" value="WapI"/>
</dbReference>
<dbReference type="Pfam" id="PF24716">
    <property type="entry name" value="WapI"/>
    <property type="match status" value="1"/>
</dbReference>
<dbReference type="EMBL" id="FAOZ01000042">
    <property type="protein sequence ID" value="CUU60536.1"/>
    <property type="molecule type" value="Genomic_DNA"/>
</dbReference>
<keyword evidence="2" id="KW-1185">Reference proteome</keyword>
<sequence length="150" mass="16990">MRDDFLDVVLGRRGSDHVLIRVVDRMYPGAGDFWDGNWLTSPIAARIAGFTADLDAALRADELCSFRKELQNLHRKLRGSARLVTLEEWIKVEVRCERNGHLEVEGELSTSSPAHNRLRFSLPGLDQTDLVPLIDALLAIERRFPVRGRS</sequence>
<protein>
    <submittedName>
        <fullName evidence="1">Uncharacterized protein</fullName>
    </submittedName>
</protein>
<proteinExistence type="predicted"/>
<evidence type="ECO:0000313" key="2">
    <source>
        <dbReference type="Proteomes" id="UP000198802"/>
    </source>
</evidence>
<gene>
    <name evidence="1" type="ORF">Ga0074812_14214</name>
</gene>
<accession>A0A0S4R0H9</accession>
<organism evidence="1 2">
    <name type="scientific">Parafrankia irregularis</name>
    <dbReference type="NCBI Taxonomy" id="795642"/>
    <lineage>
        <taxon>Bacteria</taxon>
        <taxon>Bacillati</taxon>
        <taxon>Actinomycetota</taxon>
        <taxon>Actinomycetes</taxon>
        <taxon>Frankiales</taxon>
        <taxon>Frankiaceae</taxon>
        <taxon>Parafrankia</taxon>
    </lineage>
</organism>